<dbReference type="PANTHER" id="PTHR46323:SF2">
    <property type="entry name" value="BETA-GALACTOSIDASE"/>
    <property type="match status" value="1"/>
</dbReference>
<dbReference type="InterPro" id="IPR013783">
    <property type="entry name" value="Ig-like_fold"/>
</dbReference>
<dbReference type="InterPro" id="IPR008979">
    <property type="entry name" value="Galactose-bd-like_sf"/>
</dbReference>
<evidence type="ECO:0000313" key="8">
    <source>
        <dbReference type="EMBL" id="SEM82371.1"/>
    </source>
</evidence>
<accession>A0A1H8BHL2</accession>
<dbReference type="InterPro" id="IPR006102">
    <property type="entry name" value="Ig-like_GH2"/>
</dbReference>
<comment type="similarity">
    <text evidence="2">Belongs to the glycosyl hydrolase 2 family.</text>
</comment>
<dbReference type="SUPFAM" id="SSF49303">
    <property type="entry name" value="beta-Galactosidase/glucuronidase domain"/>
    <property type="match status" value="1"/>
</dbReference>
<protein>
    <recommendedName>
        <fullName evidence="3">beta-galactosidase</fullName>
        <ecNumber evidence="3">3.2.1.23</ecNumber>
    </recommendedName>
</protein>
<keyword evidence="4 8" id="KW-0378">Hydrolase</keyword>
<evidence type="ECO:0000256" key="2">
    <source>
        <dbReference type="ARBA" id="ARBA00007401"/>
    </source>
</evidence>
<dbReference type="InterPro" id="IPR006104">
    <property type="entry name" value="Glyco_hydro_2_N"/>
</dbReference>
<dbReference type="Pfam" id="PF00703">
    <property type="entry name" value="Glyco_hydro_2"/>
    <property type="match status" value="1"/>
</dbReference>
<dbReference type="Pfam" id="PF02837">
    <property type="entry name" value="Glyco_hydro_2_N"/>
    <property type="match status" value="1"/>
</dbReference>
<dbReference type="Gene3D" id="2.60.40.10">
    <property type="entry name" value="Immunoglobulins"/>
    <property type="match status" value="1"/>
</dbReference>
<evidence type="ECO:0000313" key="9">
    <source>
        <dbReference type="Proteomes" id="UP000198942"/>
    </source>
</evidence>
<gene>
    <name evidence="8" type="ORF">SAMN05192574_101923</name>
</gene>
<evidence type="ECO:0000256" key="4">
    <source>
        <dbReference type="ARBA" id="ARBA00022801"/>
    </source>
</evidence>
<dbReference type="GO" id="GO:0009341">
    <property type="term" value="C:beta-galactosidase complex"/>
    <property type="evidence" value="ECO:0007669"/>
    <property type="project" value="TreeGrafter"/>
</dbReference>
<evidence type="ECO:0000256" key="3">
    <source>
        <dbReference type="ARBA" id="ARBA00012756"/>
    </source>
</evidence>
<dbReference type="GO" id="GO:0005990">
    <property type="term" value="P:lactose catabolic process"/>
    <property type="evidence" value="ECO:0007669"/>
    <property type="project" value="TreeGrafter"/>
</dbReference>
<reference evidence="9" key="1">
    <citation type="submission" date="2016-10" db="EMBL/GenBank/DDBJ databases">
        <authorList>
            <person name="Varghese N."/>
            <person name="Submissions S."/>
        </authorList>
    </citation>
    <scope>NUCLEOTIDE SEQUENCE [LARGE SCALE GENOMIC DNA]</scope>
    <source>
        <strain evidence="9">Gh-48</strain>
    </source>
</reference>
<proteinExistence type="inferred from homology"/>
<dbReference type="InterPro" id="IPR017853">
    <property type="entry name" value="GH"/>
</dbReference>
<sequence>MFLFLLTPVLRFLAQNQGINHRNLDGNSNTISLAGKWAFEVDSLDAGVTEKWYNRPLKDIISLPGSMTTNGKGKDISITTPWTGSIIDSGWFYKPEYKKYRAPGHVKVPFWLQPVKYYKGPAWYQKEILIPAGWAGNTIKLFLERCHWYTDVWIDNKYIGELNSLGTPDIFNLGSVTPGKHRLTIRVDNGVQQVDVGQNSHSISDHTQGNWNGIAGKIVLQALHKTYLEDVQVFSDIRRQSAALKFNIVSGSKSLPLRVACEVYDNEERIVARKNLDLKNDSAVIHAGVDILIGKHVKLWDEFHPNLYRLRVLLSSKGSVVDSREITFGMREFATNNTQFTINGRLTFLRGTLDCAAYPITGYPPTDVAAWSKIFRQCKSFGLNHIRFHSWCPPEAAFTAADQAGLYLQIECSSWANQGATIGDGKPLDKFIYQESERIVKAFGNHPSFCMLLYGNEPDGPKFTQYLTDFVKYWKGKDSRRLYTTGAGWPIIAGADYNSSPDPRIQAWGSGLNSIINAQPPGTDYDWHAIIAKWNHPTVSHEIGQWCVYPDFSEIQKYKGVLQAKNFEIFQDQLQQNGLGQYAKGFLYNSGRLQSLCYKADIEAALRTPGFGGFQLLGLNDFPGQGTALVGVVNPFWETKGYINADEYRQFCNAVVPLARFSKMIWESNEILRISVEVAQFSESVIRKPDLKWRILSSDKKIMFQGTFPGKDVPNGNGIKIAEISQNLSGIMKPCKLTLEVNVAGYKNTWDFFVYPHLETTNLQDILVTQTLDKKAEDVLLHGGKVLWSLKKGSLKKEFGGEVQIGFSSIFWNTAWTGGQAPHTLGIMCDPAHPAFRDFPTQSYSNWQWWDAIVHSNAIELDKVKSGLKPIVRVIDDWVTARSLGLVFEARVGNGQLIVSGIDLVSEIDKRPSSRQLKYSLINYMHGTAFDPKAQISIENLKSITN</sequence>
<dbReference type="Proteomes" id="UP000198942">
    <property type="component" value="Unassembled WGS sequence"/>
</dbReference>
<dbReference type="InterPro" id="IPR036156">
    <property type="entry name" value="Beta-gal/glucu_dom_sf"/>
</dbReference>
<dbReference type="GO" id="GO:0004565">
    <property type="term" value="F:beta-galactosidase activity"/>
    <property type="evidence" value="ECO:0007669"/>
    <property type="project" value="UniProtKB-EC"/>
</dbReference>
<feature type="domain" description="Glycosyl hydrolases family 2 sugar binding" evidence="7">
    <location>
        <begin position="32"/>
        <end position="219"/>
    </location>
</feature>
<name>A0A1H8BHL2_9SPHI</name>
<dbReference type="Gene3D" id="3.20.20.80">
    <property type="entry name" value="Glycosidases"/>
    <property type="match status" value="1"/>
</dbReference>
<keyword evidence="9" id="KW-1185">Reference proteome</keyword>
<evidence type="ECO:0000259" key="7">
    <source>
        <dbReference type="Pfam" id="PF02837"/>
    </source>
</evidence>
<keyword evidence="5" id="KW-0326">Glycosidase</keyword>
<dbReference type="SUPFAM" id="SSF49785">
    <property type="entry name" value="Galactose-binding domain-like"/>
    <property type="match status" value="1"/>
</dbReference>
<dbReference type="InterPro" id="IPR050347">
    <property type="entry name" value="Bact_Beta-galactosidase"/>
</dbReference>
<evidence type="ECO:0000256" key="5">
    <source>
        <dbReference type="ARBA" id="ARBA00023295"/>
    </source>
</evidence>
<organism evidence="8 9">
    <name type="scientific">Mucilaginibacter gossypiicola</name>
    <dbReference type="NCBI Taxonomy" id="551995"/>
    <lineage>
        <taxon>Bacteria</taxon>
        <taxon>Pseudomonadati</taxon>
        <taxon>Bacteroidota</taxon>
        <taxon>Sphingobacteriia</taxon>
        <taxon>Sphingobacteriales</taxon>
        <taxon>Sphingobacteriaceae</taxon>
        <taxon>Mucilaginibacter</taxon>
    </lineage>
</organism>
<feature type="domain" description="Glycoside hydrolase family 2 immunoglobulin-like beta-sandwich" evidence="6">
    <location>
        <begin position="226"/>
        <end position="331"/>
    </location>
</feature>
<dbReference type="EC" id="3.2.1.23" evidence="3"/>
<dbReference type="SUPFAM" id="SSF51445">
    <property type="entry name" value="(Trans)glycosidases"/>
    <property type="match status" value="1"/>
</dbReference>
<dbReference type="EMBL" id="FOCL01000001">
    <property type="protein sequence ID" value="SEM82371.1"/>
    <property type="molecule type" value="Genomic_DNA"/>
</dbReference>
<evidence type="ECO:0000259" key="6">
    <source>
        <dbReference type="Pfam" id="PF00703"/>
    </source>
</evidence>
<dbReference type="STRING" id="551995.SAMN05192574_101923"/>
<dbReference type="AlphaFoldDB" id="A0A1H8BHL2"/>
<dbReference type="Gene3D" id="2.60.120.260">
    <property type="entry name" value="Galactose-binding domain-like"/>
    <property type="match status" value="1"/>
</dbReference>
<dbReference type="PANTHER" id="PTHR46323">
    <property type="entry name" value="BETA-GALACTOSIDASE"/>
    <property type="match status" value="1"/>
</dbReference>
<comment type="catalytic activity">
    <reaction evidence="1">
        <text>Hydrolysis of terminal non-reducing beta-D-galactose residues in beta-D-galactosides.</text>
        <dbReference type="EC" id="3.2.1.23"/>
    </reaction>
</comment>
<evidence type="ECO:0000256" key="1">
    <source>
        <dbReference type="ARBA" id="ARBA00001412"/>
    </source>
</evidence>